<dbReference type="AlphaFoldDB" id="A0A2P2QIW0"/>
<reference evidence="1" key="1">
    <citation type="submission" date="2018-02" db="EMBL/GenBank/DDBJ databases">
        <title>Rhizophora mucronata_Transcriptome.</title>
        <authorList>
            <person name="Meera S.P."/>
            <person name="Sreeshan A."/>
            <person name="Augustine A."/>
        </authorList>
    </citation>
    <scope>NUCLEOTIDE SEQUENCE</scope>
    <source>
        <tissue evidence="1">Leaf</tissue>
    </source>
</reference>
<sequence length="30" mass="3548">MTCLPCLSPFCSEEYTIHVHRAHIFVMRII</sequence>
<accession>A0A2P2QIW0</accession>
<proteinExistence type="predicted"/>
<dbReference type="EMBL" id="GGEC01086449">
    <property type="protein sequence ID" value="MBX66933.1"/>
    <property type="molecule type" value="Transcribed_RNA"/>
</dbReference>
<organism evidence="1">
    <name type="scientific">Rhizophora mucronata</name>
    <name type="common">Asiatic mangrove</name>
    <dbReference type="NCBI Taxonomy" id="61149"/>
    <lineage>
        <taxon>Eukaryota</taxon>
        <taxon>Viridiplantae</taxon>
        <taxon>Streptophyta</taxon>
        <taxon>Embryophyta</taxon>
        <taxon>Tracheophyta</taxon>
        <taxon>Spermatophyta</taxon>
        <taxon>Magnoliopsida</taxon>
        <taxon>eudicotyledons</taxon>
        <taxon>Gunneridae</taxon>
        <taxon>Pentapetalae</taxon>
        <taxon>rosids</taxon>
        <taxon>fabids</taxon>
        <taxon>Malpighiales</taxon>
        <taxon>Rhizophoraceae</taxon>
        <taxon>Rhizophora</taxon>
    </lineage>
</organism>
<evidence type="ECO:0000313" key="1">
    <source>
        <dbReference type="EMBL" id="MBX66933.1"/>
    </source>
</evidence>
<protein>
    <submittedName>
        <fullName evidence="1">Uncharacterized protein</fullName>
    </submittedName>
</protein>
<name>A0A2P2QIW0_RHIMU</name>